<dbReference type="CTD" id="79594"/>
<evidence type="ECO:0000256" key="7">
    <source>
        <dbReference type="ARBA" id="ARBA00022723"/>
    </source>
</evidence>
<dbReference type="Proteomes" id="UP000515152">
    <property type="component" value="Chromosome 4"/>
</dbReference>
<evidence type="ECO:0000256" key="16">
    <source>
        <dbReference type="SAM" id="Phobius"/>
    </source>
</evidence>
<keyword evidence="12 16" id="KW-1133">Transmembrane helix</keyword>
<evidence type="ECO:0000256" key="8">
    <source>
        <dbReference type="ARBA" id="ARBA00022771"/>
    </source>
</evidence>
<evidence type="ECO:0000256" key="12">
    <source>
        <dbReference type="ARBA" id="ARBA00022989"/>
    </source>
</evidence>
<dbReference type="AlphaFoldDB" id="A0A6P3WFJ6"/>
<evidence type="ECO:0000259" key="17">
    <source>
        <dbReference type="PROSITE" id="PS50089"/>
    </source>
</evidence>
<protein>
    <recommendedName>
        <fullName evidence="4">RING-type E3 ubiquitin transferase</fullName>
        <ecNumber evidence="4">2.3.2.27</ecNumber>
    </recommendedName>
</protein>
<reference evidence="19 20" key="1">
    <citation type="submission" date="2025-04" db="UniProtKB">
        <authorList>
            <consortium name="RefSeq"/>
        </authorList>
    </citation>
    <scope>IDENTIFICATION</scope>
</reference>
<dbReference type="GO" id="GO:0051094">
    <property type="term" value="P:positive regulation of developmental process"/>
    <property type="evidence" value="ECO:0007669"/>
    <property type="project" value="UniProtKB-ARBA"/>
</dbReference>
<dbReference type="EC" id="2.3.2.27" evidence="4"/>
<dbReference type="GeneID" id="105912734"/>
<dbReference type="GO" id="GO:0061630">
    <property type="term" value="F:ubiquitin protein ligase activity"/>
    <property type="evidence" value="ECO:0007669"/>
    <property type="project" value="UniProtKB-EC"/>
</dbReference>
<evidence type="ECO:0000313" key="18">
    <source>
        <dbReference type="Proteomes" id="UP000515152"/>
    </source>
</evidence>
<evidence type="ECO:0000256" key="15">
    <source>
        <dbReference type="PROSITE-ProRule" id="PRU00175"/>
    </source>
</evidence>
<dbReference type="Pfam" id="PF13920">
    <property type="entry name" value="zf-C3HC4_3"/>
    <property type="match status" value="1"/>
</dbReference>
<keyword evidence="18" id="KW-1185">Reference proteome</keyword>
<comment type="subcellular location">
    <subcellularLocation>
        <location evidence="2">Mitochondrion outer membrane</location>
        <topology evidence="2">Multi-pass membrane protein</topology>
    </subcellularLocation>
</comment>
<keyword evidence="19 20" id="KW-0436">Ligase</keyword>
<evidence type="ECO:0000256" key="14">
    <source>
        <dbReference type="ARBA" id="ARBA00023136"/>
    </source>
</evidence>
<feature type="domain" description="RING-type" evidence="17">
    <location>
        <begin position="302"/>
        <end position="340"/>
    </location>
</feature>
<dbReference type="GO" id="GO:0016567">
    <property type="term" value="P:protein ubiquitination"/>
    <property type="evidence" value="ECO:0007669"/>
    <property type="project" value="InterPro"/>
</dbReference>
<evidence type="ECO:0000256" key="2">
    <source>
        <dbReference type="ARBA" id="ARBA00004374"/>
    </source>
</evidence>
<dbReference type="GO" id="GO:0031647">
    <property type="term" value="P:regulation of protein stability"/>
    <property type="evidence" value="ECO:0007669"/>
    <property type="project" value="UniProtKB-ARBA"/>
</dbReference>
<dbReference type="RefSeq" id="XP_031421701.1">
    <property type="nucleotide sequence ID" value="XM_031565841.2"/>
</dbReference>
<evidence type="ECO:0000256" key="6">
    <source>
        <dbReference type="ARBA" id="ARBA00022692"/>
    </source>
</evidence>
<dbReference type="SUPFAM" id="SSF57850">
    <property type="entry name" value="RING/U-box"/>
    <property type="match status" value="1"/>
</dbReference>
<evidence type="ECO:0000256" key="11">
    <source>
        <dbReference type="ARBA" id="ARBA00022833"/>
    </source>
</evidence>
<evidence type="ECO:0000256" key="1">
    <source>
        <dbReference type="ARBA" id="ARBA00000900"/>
    </source>
</evidence>
<evidence type="ECO:0000256" key="10">
    <source>
        <dbReference type="ARBA" id="ARBA00022787"/>
    </source>
</evidence>
<dbReference type="Gene3D" id="3.30.40.10">
    <property type="entry name" value="Zinc/RING finger domain, C3HC4 (zinc finger)"/>
    <property type="match status" value="1"/>
</dbReference>
<feature type="transmembrane region" description="Helical" evidence="16">
    <location>
        <begin position="12"/>
        <end position="29"/>
    </location>
</feature>
<dbReference type="FunFam" id="3.30.40.10:FF:000351">
    <property type="entry name" value="Mitochondrial ubiquitin ligase activator of NFKB 1"/>
    <property type="match status" value="1"/>
</dbReference>
<dbReference type="GO" id="GO:0008270">
    <property type="term" value="F:zinc ion binding"/>
    <property type="evidence" value="ECO:0007669"/>
    <property type="project" value="UniProtKB-KW"/>
</dbReference>
<dbReference type="GO" id="GO:0022603">
    <property type="term" value="P:regulation of anatomical structure morphogenesis"/>
    <property type="evidence" value="ECO:0007669"/>
    <property type="project" value="UniProtKB-ARBA"/>
</dbReference>
<accession>A0A6P3WFJ6</accession>
<sequence>MESSGRPSTTQTLLLATSSAVTAVLYSVYRQKAATVNRLKEAKKISLDQDLRIILSEAPGKCVPYAVIEGVVRSVKETLSSQFVDNCSGVIERLTLREKKMVWNRTTHLWNENEKIIHQRTNTVPFNLCSHDDAVTMTVRVVRPLEASELDLQTTYETFHPTVQSLGNVIGHFISGERPKGIRETEEMLRLGECVTGVGELVLDNNVVKLQPPKQGLRYFLSRQDYATLLGKQESRARLWRLLAGLFGLATCTTLLYIMWRQWTLRRKRQQERSALEEFKEEQRQRMHKLQIDEADVPASACSVCLSSQRTCVFLECGHVCTCEPCYLALPLPKKCPICRASIDRVVPLYNS</sequence>
<dbReference type="InterPro" id="IPR001841">
    <property type="entry name" value="Znf_RING"/>
</dbReference>
<dbReference type="GO" id="GO:0005741">
    <property type="term" value="C:mitochondrial outer membrane"/>
    <property type="evidence" value="ECO:0007669"/>
    <property type="project" value="UniProtKB-SubCell"/>
</dbReference>
<evidence type="ECO:0000256" key="9">
    <source>
        <dbReference type="ARBA" id="ARBA00022786"/>
    </source>
</evidence>
<keyword evidence="7" id="KW-0479">Metal-binding</keyword>
<keyword evidence="5" id="KW-0808">Transferase</keyword>
<comment type="catalytic activity">
    <reaction evidence="1">
        <text>S-ubiquitinyl-[E2 ubiquitin-conjugating enzyme]-L-cysteine + [acceptor protein]-L-lysine = [E2 ubiquitin-conjugating enzyme]-L-cysteine + N(6)-ubiquitinyl-[acceptor protein]-L-lysine.</text>
        <dbReference type="EC" id="2.3.2.27"/>
    </reaction>
</comment>
<keyword evidence="11" id="KW-0862">Zinc</keyword>
<keyword evidence="13" id="KW-0496">Mitochondrion</keyword>
<keyword evidence="6 16" id="KW-0812">Transmembrane</keyword>
<keyword evidence="14 16" id="KW-0472">Membrane</keyword>
<gene>
    <name evidence="19 20" type="primary">mul1b</name>
</gene>
<name>A0A6P3WFJ6_CLUHA</name>
<dbReference type="Pfam" id="PF12483">
    <property type="entry name" value="GIDE"/>
    <property type="match status" value="1"/>
</dbReference>
<organism evidence="18 19">
    <name type="scientific">Clupea harengus</name>
    <name type="common">Atlantic herring</name>
    <dbReference type="NCBI Taxonomy" id="7950"/>
    <lineage>
        <taxon>Eukaryota</taxon>
        <taxon>Metazoa</taxon>
        <taxon>Chordata</taxon>
        <taxon>Craniata</taxon>
        <taxon>Vertebrata</taxon>
        <taxon>Euteleostomi</taxon>
        <taxon>Actinopterygii</taxon>
        <taxon>Neopterygii</taxon>
        <taxon>Teleostei</taxon>
        <taxon>Clupei</taxon>
        <taxon>Clupeiformes</taxon>
        <taxon>Clupeoidei</taxon>
        <taxon>Clupeidae</taxon>
        <taxon>Clupea</taxon>
    </lineage>
</organism>
<comment type="pathway">
    <text evidence="3">Protein modification; protein ubiquitination.</text>
</comment>
<dbReference type="RefSeq" id="XP_012697186.2">
    <property type="nucleotide sequence ID" value="XM_012841732.3"/>
</dbReference>
<dbReference type="OrthoDB" id="66726at2759"/>
<keyword evidence="10" id="KW-1000">Mitochondrion outer membrane</keyword>
<evidence type="ECO:0000313" key="19">
    <source>
        <dbReference type="RefSeq" id="XP_012697186.2"/>
    </source>
</evidence>
<dbReference type="PANTHER" id="PTHR12183">
    <property type="entry name" value="MITOCHONDRIAL UBIQUITIN LIGASE ACTIVATOR OF NFKB 1"/>
    <property type="match status" value="1"/>
</dbReference>
<dbReference type="PANTHER" id="PTHR12183:SF4">
    <property type="entry name" value="MITOCHONDRIAL UBIQUITIN LIGASE ACTIVATOR OF NFKB 1"/>
    <property type="match status" value="1"/>
</dbReference>
<dbReference type="GO" id="GO:0009893">
    <property type="term" value="P:positive regulation of metabolic process"/>
    <property type="evidence" value="ECO:0007669"/>
    <property type="project" value="UniProtKB-ARBA"/>
</dbReference>
<feature type="transmembrane region" description="Helical" evidence="16">
    <location>
        <begin position="239"/>
        <end position="260"/>
    </location>
</feature>
<evidence type="ECO:0000256" key="13">
    <source>
        <dbReference type="ARBA" id="ARBA00023128"/>
    </source>
</evidence>
<evidence type="ECO:0000256" key="3">
    <source>
        <dbReference type="ARBA" id="ARBA00004906"/>
    </source>
</evidence>
<dbReference type="InterPro" id="IPR022170">
    <property type="entry name" value="MUL1-like"/>
</dbReference>
<evidence type="ECO:0000256" key="5">
    <source>
        <dbReference type="ARBA" id="ARBA00022679"/>
    </source>
</evidence>
<keyword evidence="8 15" id="KW-0863">Zinc-finger</keyword>
<evidence type="ECO:0000256" key="4">
    <source>
        <dbReference type="ARBA" id="ARBA00012483"/>
    </source>
</evidence>
<keyword evidence="9" id="KW-0833">Ubl conjugation pathway</keyword>
<evidence type="ECO:0000313" key="20">
    <source>
        <dbReference type="RefSeq" id="XP_031421701.1"/>
    </source>
</evidence>
<dbReference type="GeneTree" id="ENSGT00390000012141"/>
<dbReference type="PROSITE" id="PS50089">
    <property type="entry name" value="ZF_RING_2"/>
    <property type="match status" value="1"/>
</dbReference>
<proteinExistence type="predicted"/>
<dbReference type="InterPro" id="IPR013083">
    <property type="entry name" value="Znf_RING/FYVE/PHD"/>
</dbReference>
<dbReference type="KEGG" id="char:105912734"/>
<dbReference type="InterPro" id="IPR051652">
    <property type="entry name" value="MDM2_MDM4_MUL1"/>
</dbReference>
<dbReference type="GO" id="GO:0016874">
    <property type="term" value="F:ligase activity"/>
    <property type="evidence" value="ECO:0007669"/>
    <property type="project" value="UniProtKB-KW"/>
</dbReference>